<dbReference type="EMBL" id="JBHUKR010000006">
    <property type="protein sequence ID" value="MFD2416726.1"/>
    <property type="molecule type" value="Genomic_DNA"/>
</dbReference>
<evidence type="ECO:0000313" key="2">
    <source>
        <dbReference type="Proteomes" id="UP001597417"/>
    </source>
</evidence>
<dbReference type="Gene3D" id="1.10.260.40">
    <property type="entry name" value="lambda repressor-like DNA-binding domains"/>
    <property type="match status" value="1"/>
</dbReference>
<evidence type="ECO:0000313" key="1">
    <source>
        <dbReference type="EMBL" id="MFD2416726.1"/>
    </source>
</evidence>
<sequence>MSVGDGNHFAATAHHWSGREARLLRRALRLSVRAFAGYLGVAPRTVAKWESGGTATVPRPDTQAILDTALARADPDAQRRFDLLLHAGGEDATTEQPQSALYDYEAWADDLDRTLACLGRQEFPQARMLLDRWLNRFEPRSNDTRGMYLYGRSLRLFGEIQQDQGAIQGPLSAQQTYRKALNVFSELGTTRRVAQLELQLVVLDEMSGRLESAARRYELLTNDDRLSEHDRARARLWVGTALSKRGLNESATRHIVPAIHNFEAMEEPADWSIAHQKLALAHRGAGKLGDASRAIEVALEHRVGDTPMQKVRLETAHAHILLSDRATAESGIALLERCAQISSDYGMMHQLQSIDGIRRNYERQA</sequence>
<dbReference type="Gene3D" id="1.25.40.10">
    <property type="entry name" value="Tetratricopeptide repeat domain"/>
    <property type="match status" value="1"/>
</dbReference>
<dbReference type="SUPFAM" id="SSF47413">
    <property type="entry name" value="lambda repressor-like DNA-binding domains"/>
    <property type="match status" value="1"/>
</dbReference>
<dbReference type="InterPro" id="IPR010982">
    <property type="entry name" value="Lambda_DNA-bd_dom_sf"/>
</dbReference>
<name>A0ABW5FRT2_9PSEU</name>
<gene>
    <name evidence="1" type="ORF">ACFSXZ_10360</name>
</gene>
<dbReference type="RefSeq" id="WP_378263776.1">
    <property type="nucleotide sequence ID" value="NZ_JBHUKR010000006.1"/>
</dbReference>
<dbReference type="SUPFAM" id="SSF48452">
    <property type="entry name" value="TPR-like"/>
    <property type="match status" value="1"/>
</dbReference>
<comment type="caution">
    <text evidence="1">The sequence shown here is derived from an EMBL/GenBank/DDBJ whole genome shotgun (WGS) entry which is preliminary data.</text>
</comment>
<dbReference type="Proteomes" id="UP001597417">
    <property type="component" value="Unassembled WGS sequence"/>
</dbReference>
<proteinExistence type="predicted"/>
<reference evidence="2" key="1">
    <citation type="journal article" date="2019" name="Int. J. Syst. Evol. Microbiol.">
        <title>The Global Catalogue of Microorganisms (GCM) 10K type strain sequencing project: providing services to taxonomists for standard genome sequencing and annotation.</title>
        <authorList>
            <consortium name="The Broad Institute Genomics Platform"/>
            <consortium name="The Broad Institute Genome Sequencing Center for Infectious Disease"/>
            <person name="Wu L."/>
            <person name="Ma J."/>
        </authorList>
    </citation>
    <scope>NUCLEOTIDE SEQUENCE [LARGE SCALE GENOMIC DNA]</scope>
    <source>
        <strain evidence="2">CGMCC 4.7645</strain>
    </source>
</reference>
<dbReference type="InterPro" id="IPR011990">
    <property type="entry name" value="TPR-like_helical_dom_sf"/>
</dbReference>
<keyword evidence="2" id="KW-1185">Reference proteome</keyword>
<evidence type="ECO:0008006" key="3">
    <source>
        <dbReference type="Google" id="ProtNLM"/>
    </source>
</evidence>
<organism evidence="1 2">
    <name type="scientific">Amycolatopsis pigmentata</name>
    <dbReference type="NCBI Taxonomy" id="450801"/>
    <lineage>
        <taxon>Bacteria</taxon>
        <taxon>Bacillati</taxon>
        <taxon>Actinomycetota</taxon>
        <taxon>Actinomycetes</taxon>
        <taxon>Pseudonocardiales</taxon>
        <taxon>Pseudonocardiaceae</taxon>
        <taxon>Amycolatopsis</taxon>
    </lineage>
</organism>
<accession>A0ABW5FRT2</accession>
<protein>
    <recommendedName>
        <fullName evidence="3">Helix-turn-helix domain-containing protein</fullName>
    </recommendedName>
</protein>